<proteinExistence type="predicted"/>
<feature type="transmembrane region" description="Helical" evidence="1">
    <location>
        <begin position="63"/>
        <end position="82"/>
    </location>
</feature>
<gene>
    <name evidence="2" type="ORF">CC205_13565</name>
</gene>
<name>A0AB73Q6D8_PSESS</name>
<reference evidence="2 3" key="1">
    <citation type="submission" date="2017-05" db="EMBL/GenBank/DDBJ databases">
        <title>Comparative genomic of Pseudomonas savastanoi pathovars.</title>
        <authorList>
            <person name="Pintado A."/>
            <person name="Moreno-Perez A."/>
            <person name="Caballo-Ponce E."/>
            <person name="Murillo J."/>
            <person name="Bardaji L."/>
            <person name="Cerboneschi M."/>
            <person name="Rodriguez-Palenzuela P."/>
            <person name="Ramos C."/>
            <person name="Tegli S."/>
        </authorList>
    </citation>
    <scope>NUCLEOTIDE SEQUENCE [LARGE SCALE GENOMIC DNA]</scope>
    <source>
        <strain evidence="2 3">ESC 23</strain>
    </source>
</reference>
<dbReference type="Proteomes" id="UP000216306">
    <property type="component" value="Unassembled WGS sequence"/>
</dbReference>
<keyword evidence="1" id="KW-1133">Transmembrane helix</keyword>
<sequence>MPSHRAGLFFDLEATPMKPQQERHMASPAPESIVEVVGASVASKGMMVGGAAGLVGWLSQVNWIGISGVVIAVLGLLINLYFQVRKDRREDAESAARIEALREQFRR</sequence>
<dbReference type="EMBL" id="NIAY01000061">
    <property type="protein sequence ID" value="PAB32817.1"/>
    <property type="molecule type" value="Genomic_DNA"/>
</dbReference>
<dbReference type="InterPro" id="IPR032124">
    <property type="entry name" value="Phage_F116_holin"/>
</dbReference>
<comment type="caution">
    <text evidence="2">The sequence shown here is derived from an EMBL/GenBank/DDBJ whole genome shotgun (WGS) entry which is preliminary data.</text>
</comment>
<organism evidence="2 3">
    <name type="scientific">Pseudomonas savastanoi pv. nerii</name>
    <dbReference type="NCBI Taxonomy" id="360921"/>
    <lineage>
        <taxon>Bacteria</taxon>
        <taxon>Pseudomonadati</taxon>
        <taxon>Pseudomonadota</taxon>
        <taxon>Gammaproteobacteria</taxon>
        <taxon>Pseudomonadales</taxon>
        <taxon>Pseudomonadaceae</taxon>
        <taxon>Pseudomonas</taxon>
    </lineage>
</organism>
<keyword evidence="1" id="KW-0812">Transmembrane</keyword>
<keyword evidence="1" id="KW-0472">Membrane</keyword>
<evidence type="ECO:0000256" key="1">
    <source>
        <dbReference type="SAM" id="Phobius"/>
    </source>
</evidence>
<evidence type="ECO:0000313" key="3">
    <source>
        <dbReference type="Proteomes" id="UP000216306"/>
    </source>
</evidence>
<protein>
    <submittedName>
        <fullName evidence="2">Holin</fullName>
    </submittedName>
</protein>
<dbReference type="AlphaFoldDB" id="A0AB73Q6D8"/>
<accession>A0AB73Q6D8</accession>
<evidence type="ECO:0000313" key="2">
    <source>
        <dbReference type="EMBL" id="PAB32817.1"/>
    </source>
</evidence>
<dbReference type="Pfam" id="PF16082">
    <property type="entry name" value="Phage_holin_2_4"/>
    <property type="match status" value="1"/>
</dbReference>